<evidence type="ECO:0000256" key="2">
    <source>
        <dbReference type="ARBA" id="ARBA00006143"/>
    </source>
</evidence>
<feature type="transmembrane region" description="Helical" evidence="6">
    <location>
        <begin position="98"/>
        <end position="119"/>
    </location>
</feature>
<evidence type="ECO:0000256" key="4">
    <source>
        <dbReference type="ARBA" id="ARBA00022989"/>
    </source>
</evidence>
<dbReference type="AlphaFoldDB" id="A0A3N3ZU08"/>
<dbReference type="InterPro" id="IPR003834">
    <property type="entry name" value="Cyt_c_assmbl_TM_dom"/>
</dbReference>
<gene>
    <name evidence="8" type="ORF">EDL96_00225</name>
</gene>
<keyword evidence="9" id="KW-1185">Reference proteome</keyword>
<evidence type="ECO:0000256" key="5">
    <source>
        <dbReference type="ARBA" id="ARBA00023136"/>
    </source>
</evidence>
<feature type="transmembrane region" description="Helical" evidence="6">
    <location>
        <begin position="176"/>
        <end position="196"/>
    </location>
</feature>
<protein>
    <submittedName>
        <fullName evidence="8">Cytochrome c biogenesis protein CcdA</fullName>
    </submittedName>
</protein>
<dbReference type="Pfam" id="PF02683">
    <property type="entry name" value="DsbD_TM"/>
    <property type="match status" value="1"/>
</dbReference>
<comment type="caution">
    <text evidence="8">The sequence shown here is derived from an EMBL/GenBank/DDBJ whole genome shotgun (WGS) entry which is preliminary data.</text>
</comment>
<comment type="similarity">
    <text evidence="2">Belongs to the DsbD family.</text>
</comment>
<evidence type="ECO:0000256" key="1">
    <source>
        <dbReference type="ARBA" id="ARBA00004141"/>
    </source>
</evidence>
<feature type="transmembrane region" description="Helical" evidence="6">
    <location>
        <begin position="15"/>
        <end position="45"/>
    </location>
</feature>
<evidence type="ECO:0000259" key="7">
    <source>
        <dbReference type="Pfam" id="PF02683"/>
    </source>
</evidence>
<comment type="subcellular location">
    <subcellularLocation>
        <location evidence="1">Membrane</location>
        <topology evidence="1">Multi-pass membrane protein</topology>
    </subcellularLocation>
</comment>
<name>A0A3N3ZU08_9MICC</name>
<dbReference type="EMBL" id="RKMF01000001">
    <property type="protein sequence ID" value="ROZ65790.1"/>
    <property type="molecule type" value="Genomic_DNA"/>
</dbReference>
<evidence type="ECO:0000256" key="3">
    <source>
        <dbReference type="ARBA" id="ARBA00022692"/>
    </source>
</evidence>
<dbReference type="OrthoDB" id="9803065at2"/>
<dbReference type="PANTHER" id="PTHR31272">
    <property type="entry name" value="CYTOCHROME C-TYPE BIOGENESIS PROTEIN HI_1454-RELATED"/>
    <property type="match status" value="1"/>
</dbReference>
<feature type="domain" description="Cytochrome C biogenesis protein transmembrane" evidence="7">
    <location>
        <begin position="15"/>
        <end position="200"/>
    </location>
</feature>
<dbReference type="PANTHER" id="PTHR31272:SF4">
    <property type="entry name" value="CYTOCHROME C-TYPE BIOGENESIS PROTEIN HI_1454-RELATED"/>
    <property type="match status" value="1"/>
</dbReference>
<evidence type="ECO:0000313" key="9">
    <source>
        <dbReference type="Proteomes" id="UP000270616"/>
    </source>
</evidence>
<feature type="transmembrane region" description="Helical" evidence="6">
    <location>
        <begin position="216"/>
        <end position="236"/>
    </location>
</feature>
<evidence type="ECO:0000313" key="8">
    <source>
        <dbReference type="EMBL" id="ROZ65790.1"/>
    </source>
</evidence>
<keyword evidence="4 6" id="KW-1133">Transmembrane helix</keyword>
<dbReference type="GO" id="GO:0017004">
    <property type="term" value="P:cytochrome complex assembly"/>
    <property type="evidence" value="ECO:0007669"/>
    <property type="project" value="InterPro"/>
</dbReference>
<proteinExistence type="inferred from homology"/>
<reference evidence="8 9" key="1">
    <citation type="submission" date="2018-10" db="EMBL/GenBank/DDBJ databases">
        <title>Kocuria sp. M5W7-7, whole genome shotgun sequence.</title>
        <authorList>
            <person name="Tuo L."/>
        </authorList>
    </citation>
    <scope>NUCLEOTIDE SEQUENCE [LARGE SCALE GENOMIC DNA]</scope>
    <source>
        <strain evidence="8 9">M5W7-7</strain>
    </source>
</reference>
<feature type="transmembrane region" description="Helical" evidence="6">
    <location>
        <begin position="140"/>
        <end position="164"/>
    </location>
</feature>
<feature type="transmembrane region" description="Helical" evidence="6">
    <location>
        <begin position="66"/>
        <end position="92"/>
    </location>
</feature>
<evidence type="ECO:0000256" key="6">
    <source>
        <dbReference type="SAM" id="Phobius"/>
    </source>
</evidence>
<keyword evidence="3 6" id="KW-0812">Transmembrane</keyword>
<keyword evidence="5 6" id="KW-0472">Membrane</keyword>
<dbReference type="InterPro" id="IPR051790">
    <property type="entry name" value="Cytochrome_c-biogenesis_DsbD"/>
</dbReference>
<dbReference type="Proteomes" id="UP000270616">
    <property type="component" value="Unassembled WGS sequence"/>
</dbReference>
<dbReference type="RefSeq" id="WP_123823681.1">
    <property type="nucleotide sequence ID" value="NZ_RKMF01000001.1"/>
</dbReference>
<sequence>MEGNHFAALVLDGSLWVAFPVALLAGLVSFASPCVLPLVPGYLGYVTGLTGVDLQEQKRGRMFTGVALFIAGFTAVFVLMSVVLAQLGALPWLRGQNWIMVLLGALVVLMGVVFMGGVGMLQRERKIHRKPPPGLWGAPLLGVTFGLGWAPCIGPTFAAVQMLAYSGGASVGKATVLTLAYCVGLGVPFLLMALAFRRGMGVLSYLRKHRLLLQRIGGFMLIVIGLLLMTGVWTQFVSWFQSELVQDFVPVI</sequence>
<organism evidence="8 9">
    <name type="scientific">Kocuria soli</name>
    <dbReference type="NCBI Taxonomy" id="2485125"/>
    <lineage>
        <taxon>Bacteria</taxon>
        <taxon>Bacillati</taxon>
        <taxon>Actinomycetota</taxon>
        <taxon>Actinomycetes</taxon>
        <taxon>Micrococcales</taxon>
        <taxon>Micrococcaceae</taxon>
        <taxon>Kocuria</taxon>
    </lineage>
</organism>
<accession>A0A3N3ZU08</accession>
<dbReference type="GO" id="GO:0016020">
    <property type="term" value="C:membrane"/>
    <property type="evidence" value="ECO:0007669"/>
    <property type="project" value="UniProtKB-SubCell"/>
</dbReference>